<sequence length="101" mass="11726">MIYKSFKHQKTSISTSTLQLKKHGYNRVSLSFQNISKCPLLSLFGDSRSRVFLHHVSTAPIPHENHTVLSRTSRVEDDASCCFNWWWLATIEMVVVCGLWW</sequence>
<evidence type="ECO:0000313" key="1">
    <source>
        <dbReference type="EMBL" id="OTG11111.1"/>
    </source>
</evidence>
<name>A0A251TMA5_HELAN</name>
<dbReference type="AlphaFoldDB" id="A0A251TMA5"/>
<accession>A0A251TMA5</accession>
<dbReference type="InParanoid" id="A0A251TMA5"/>
<keyword evidence="2" id="KW-1185">Reference proteome</keyword>
<proteinExistence type="predicted"/>
<gene>
    <name evidence="1" type="ORF">HannXRQ_Chr10g0295181</name>
</gene>
<reference evidence="2" key="1">
    <citation type="journal article" date="2017" name="Nature">
        <title>The sunflower genome provides insights into oil metabolism, flowering and Asterid evolution.</title>
        <authorList>
            <person name="Badouin H."/>
            <person name="Gouzy J."/>
            <person name="Grassa C.J."/>
            <person name="Murat F."/>
            <person name="Staton S.E."/>
            <person name="Cottret L."/>
            <person name="Lelandais-Briere C."/>
            <person name="Owens G.L."/>
            <person name="Carrere S."/>
            <person name="Mayjonade B."/>
            <person name="Legrand L."/>
            <person name="Gill N."/>
            <person name="Kane N.C."/>
            <person name="Bowers J.E."/>
            <person name="Hubner S."/>
            <person name="Bellec A."/>
            <person name="Berard A."/>
            <person name="Berges H."/>
            <person name="Blanchet N."/>
            <person name="Boniface M.C."/>
            <person name="Brunel D."/>
            <person name="Catrice O."/>
            <person name="Chaidir N."/>
            <person name="Claudel C."/>
            <person name="Donnadieu C."/>
            <person name="Faraut T."/>
            <person name="Fievet G."/>
            <person name="Helmstetter N."/>
            <person name="King M."/>
            <person name="Knapp S.J."/>
            <person name="Lai Z."/>
            <person name="Le Paslier M.C."/>
            <person name="Lippi Y."/>
            <person name="Lorenzon L."/>
            <person name="Mandel J.R."/>
            <person name="Marage G."/>
            <person name="Marchand G."/>
            <person name="Marquand E."/>
            <person name="Bret-Mestries E."/>
            <person name="Morien E."/>
            <person name="Nambeesan S."/>
            <person name="Nguyen T."/>
            <person name="Pegot-Espagnet P."/>
            <person name="Pouilly N."/>
            <person name="Raftis F."/>
            <person name="Sallet E."/>
            <person name="Schiex T."/>
            <person name="Thomas J."/>
            <person name="Vandecasteele C."/>
            <person name="Vares D."/>
            <person name="Vear F."/>
            <person name="Vautrin S."/>
            <person name="Crespi M."/>
            <person name="Mangin B."/>
            <person name="Burke J.M."/>
            <person name="Salse J."/>
            <person name="Munos S."/>
            <person name="Vincourt P."/>
            <person name="Rieseberg L.H."/>
            <person name="Langlade N.B."/>
        </authorList>
    </citation>
    <scope>NUCLEOTIDE SEQUENCE [LARGE SCALE GENOMIC DNA]</scope>
    <source>
        <strain evidence="2">cv. SF193</strain>
    </source>
</reference>
<dbReference type="EMBL" id="CM007899">
    <property type="protein sequence ID" value="OTG11111.1"/>
    <property type="molecule type" value="Genomic_DNA"/>
</dbReference>
<evidence type="ECO:0000313" key="2">
    <source>
        <dbReference type="Proteomes" id="UP000215914"/>
    </source>
</evidence>
<organism evidence="1 2">
    <name type="scientific">Helianthus annuus</name>
    <name type="common">Common sunflower</name>
    <dbReference type="NCBI Taxonomy" id="4232"/>
    <lineage>
        <taxon>Eukaryota</taxon>
        <taxon>Viridiplantae</taxon>
        <taxon>Streptophyta</taxon>
        <taxon>Embryophyta</taxon>
        <taxon>Tracheophyta</taxon>
        <taxon>Spermatophyta</taxon>
        <taxon>Magnoliopsida</taxon>
        <taxon>eudicotyledons</taxon>
        <taxon>Gunneridae</taxon>
        <taxon>Pentapetalae</taxon>
        <taxon>asterids</taxon>
        <taxon>campanulids</taxon>
        <taxon>Asterales</taxon>
        <taxon>Asteraceae</taxon>
        <taxon>Asteroideae</taxon>
        <taxon>Heliantheae alliance</taxon>
        <taxon>Heliantheae</taxon>
        <taxon>Helianthus</taxon>
    </lineage>
</organism>
<protein>
    <submittedName>
        <fullName evidence="1">Uncharacterized protein</fullName>
    </submittedName>
</protein>
<dbReference type="Proteomes" id="UP000215914">
    <property type="component" value="Chromosome 10"/>
</dbReference>